<evidence type="ECO:0000256" key="9">
    <source>
        <dbReference type="RuleBase" id="RU000492"/>
    </source>
</evidence>
<dbReference type="Gene3D" id="3.40.50.300">
    <property type="entry name" value="P-loop containing nucleotide triphosphate hydrolases"/>
    <property type="match status" value="2"/>
</dbReference>
<feature type="domain" description="DEAD-box RNA helicase Q" evidence="13">
    <location>
        <begin position="1"/>
        <end position="29"/>
    </location>
</feature>
<dbReference type="InterPro" id="IPR027417">
    <property type="entry name" value="P-loop_NTPase"/>
</dbReference>
<dbReference type="Proteomes" id="UP000705867">
    <property type="component" value="Unassembled WGS sequence"/>
</dbReference>
<dbReference type="PROSITE" id="PS00039">
    <property type="entry name" value="DEAD_ATP_HELICASE"/>
    <property type="match status" value="1"/>
</dbReference>
<dbReference type="GO" id="GO:0003724">
    <property type="term" value="F:RNA helicase activity"/>
    <property type="evidence" value="ECO:0007669"/>
    <property type="project" value="InterPro"/>
</dbReference>
<evidence type="ECO:0000256" key="8">
    <source>
        <dbReference type="PROSITE-ProRule" id="PRU00552"/>
    </source>
</evidence>
<evidence type="ECO:0000256" key="1">
    <source>
        <dbReference type="ARBA" id="ARBA00022490"/>
    </source>
</evidence>
<accession>A0A953SIH3</accession>
<dbReference type="CDD" id="cd18787">
    <property type="entry name" value="SF2_C_DEAD"/>
    <property type="match status" value="1"/>
</dbReference>
<feature type="domain" description="Helicase ATP-binding" evidence="11">
    <location>
        <begin position="32"/>
        <end position="209"/>
    </location>
</feature>
<evidence type="ECO:0000256" key="3">
    <source>
        <dbReference type="ARBA" id="ARBA00022801"/>
    </source>
</evidence>
<dbReference type="GO" id="GO:0016787">
    <property type="term" value="F:hydrolase activity"/>
    <property type="evidence" value="ECO:0007669"/>
    <property type="project" value="UniProtKB-KW"/>
</dbReference>
<dbReference type="GO" id="GO:0003723">
    <property type="term" value="F:RNA binding"/>
    <property type="evidence" value="ECO:0007669"/>
    <property type="project" value="UniProtKB-KW"/>
</dbReference>
<dbReference type="HAMAP" id="MF_00661">
    <property type="entry name" value="DEAD_helicase_RhlB"/>
    <property type="match status" value="1"/>
</dbReference>
<proteinExistence type="inferred from homology"/>
<dbReference type="PANTHER" id="PTHR47959:SF10">
    <property type="entry name" value="ATP-DEPENDENT RNA HELICASE RHLB"/>
    <property type="match status" value="1"/>
</dbReference>
<evidence type="ECO:0000256" key="7">
    <source>
        <dbReference type="ARBA" id="ARBA00038437"/>
    </source>
</evidence>
<dbReference type="GO" id="GO:0005829">
    <property type="term" value="C:cytosol"/>
    <property type="evidence" value="ECO:0007669"/>
    <property type="project" value="TreeGrafter"/>
</dbReference>
<dbReference type="SMART" id="SM00487">
    <property type="entry name" value="DEXDc"/>
    <property type="match status" value="1"/>
</dbReference>
<dbReference type="Pfam" id="PF00271">
    <property type="entry name" value="Helicase_C"/>
    <property type="match status" value="1"/>
</dbReference>
<feature type="domain" description="Helicase C-terminal" evidence="12">
    <location>
        <begin position="220"/>
        <end position="380"/>
    </location>
</feature>
<protein>
    <submittedName>
        <fullName evidence="14">DEAD/DEAH box helicase</fullName>
    </submittedName>
</protein>
<dbReference type="SMART" id="SM00490">
    <property type="entry name" value="HELICc"/>
    <property type="match status" value="1"/>
</dbReference>
<dbReference type="PROSITE" id="PS51192">
    <property type="entry name" value="HELICASE_ATP_BIND_1"/>
    <property type="match status" value="1"/>
</dbReference>
<evidence type="ECO:0000256" key="2">
    <source>
        <dbReference type="ARBA" id="ARBA00022741"/>
    </source>
</evidence>
<keyword evidence="5 9" id="KW-0067">ATP-binding</keyword>
<dbReference type="Pfam" id="PF00270">
    <property type="entry name" value="DEAD"/>
    <property type="match status" value="1"/>
</dbReference>
<evidence type="ECO:0000313" key="14">
    <source>
        <dbReference type="EMBL" id="MBZ0158459.1"/>
    </source>
</evidence>
<feature type="short sequence motif" description="Q motif" evidence="8">
    <location>
        <begin position="1"/>
        <end position="29"/>
    </location>
</feature>
<dbReference type="InterPro" id="IPR000629">
    <property type="entry name" value="RNA-helicase_DEAD-box_CS"/>
</dbReference>
<evidence type="ECO:0000256" key="4">
    <source>
        <dbReference type="ARBA" id="ARBA00022806"/>
    </source>
</evidence>
<dbReference type="InterPro" id="IPR044742">
    <property type="entry name" value="DEAD/DEAH_RhlB"/>
</dbReference>
<keyword evidence="6" id="KW-0694">RNA-binding</keyword>
<keyword evidence="1" id="KW-0963">Cytoplasm</keyword>
<evidence type="ECO:0000256" key="10">
    <source>
        <dbReference type="SAM" id="MobiDB-lite"/>
    </source>
</evidence>
<keyword evidence="2 9" id="KW-0547">Nucleotide-binding</keyword>
<dbReference type="InterPro" id="IPR011545">
    <property type="entry name" value="DEAD/DEAH_box_helicase_dom"/>
</dbReference>
<dbReference type="InterPro" id="IPR014014">
    <property type="entry name" value="RNA_helicase_DEAD_Q_motif"/>
</dbReference>
<dbReference type="InterPro" id="IPR014001">
    <property type="entry name" value="Helicase_ATP-bd"/>
</dbReference>
<sequence length="486" mass="53890">MRFEELNIPEEVMKGIREAGFTECTPVQAATLPDALSGKDVAGQAQTGTGKTAAFLIAVFSRMLLQPGPGRGPSPRALVIAPTRELVAQIHAEAQLLGKYTGFTIVPVFGGMDYQKQREALVKGADMVIGTPGRLIDYLKQNVYSLKKTEFLVIDEADRMFDMGFISDIRFLLRRMSPYDKRQSLLFSATLSYRVMELCYEYMNLQEKVSVTPEQLTVEKIEQELYHVGSDEKPGLLIGILRRENAERVLIFTNMKSTAEKVASVLEANGYNAAAITGDLPQKKRTRILELFKEGSLTILVATDVASRGLHIEGVTHVINYDLPQDSEDYVHRIGRTARAGAEGKAISFACEDYVYALDDIEKYIKQKIPVAPVEDALIAAGIKRAESLRRRRRVSAAPAGPSARRRPGGRPAPSGGGKKVERKHETRGDQRKGGQRREGQERQGQSEQGQKEQKKSRNRRRRRPGGEKTGTPPEQRPQGSPPAES</sequence>
<comment type="similarity">
    <text evidence="7 9">Belongs to the DEAD box helicase family.</text>
</comment>
<reference evidence="14" key="1">
    <citation type="journal article" date="2021" name="bioRxiv">
        <title>Unraveling nitrogen, sulfur and carbon metabolic pathways and microbial community transcriptional responses to substrate deprivation and toxicity stresses in a bioreactor mimicking anoxic brackish coastal sediment conditions.</title>
        <authorList>
            <person name="Martins P.D."/>
            <person name="Echeveste M.J."/>
            <person name="Arshad A."/>
            <person name="Kurth J."/>
            <person name="Ouboter H."/>
            <person name="Jetten M.S.M."/>
            <person name="Welte C.U."/>
        </authorList>
    </citation>
    <scope>NUCLEOTIDE SEQUENCE</scope>
    <source>
        <strain evidence="14">MAG_39</strain>
    </source>
</reference>
<evidence type="ECO:0000259" key="12">
    <source>
        <dbReference type="PROSITE" id="PS51194"/>
    </source>
</evidence>
<feature type="compositionally biased region" description="Basic and acidic residues" evidence="10">
    <location>
        <begin position="419"/>
        <end position="442"/>
    </location>
</feature>
<reference evidence="14" key="2">
    <citation type="submission" date="2021-08" db="EMBL/GenBank/DDBJ databases">
        <authorList>
            <person name="Dalcin Martins P."/>
        </authorList>
    </citation>
    <scope>NUCLEOTIDE SEQUENCE</scope>
    <source>
        <strain evidence="14">MAG_39</strain>
    </source>
</reference>
<dbReference type="InterPro" id="IPR050079">
    <property type="entry name" value="DEAD_box_RNA_helicase"/>
</dbReference>
<comment type="caution">
    <text evidence="14">The sequence shown here is derived from an EMBL/GenBank/DDBJ whole genome shotgun (WGS) entry which is preliminary data.</text>
</comment>
<evidence type="ECO:0000259" key="11">
    <source>
        <dbReference type="PROSITE" id="PS51192"/>
    </source>
</evidence>
<dbReference type="PROSITE" id="PS51194">
    <property type="entry name" value="HELICASE_CTER"/>
    <property type="match status" value="1"/>
</dbReference>
<dbReference type="InterPro" id="IPR001650">
    <property type="entry name" value="Helicase_C-like"/>
</dbReference>
<dbReference type="EMBL" id="JAIOIV010000152">
    <property type="protein sequence ID" value="MBZ0158459.1"/>
    <property type="molecule type" value="Genomic_DNA"/>
</dbReference>
<dbReference type="PANTHER" id="PTHR47959">
    <property type="entry name" value="ATP-DEPENDENT RNA HELICASE RHLE-RELATED"/>
    <property type="match status" value="1"/>
</dbReference>
<keyword evidence="3 9" id="KW-0378">Hydrolase</keyword>
<dbReference type="SUPFAM" id="SSF52540">
    <property type="entry name" value="P-loop containing nucleoside triphosphate hydrolases"/>
    <property type="match status" value="1"/>
</dbReference>
<name>A0A953SIH3_9BACT</name>
<dbReference type="InterPro" id="IPR023554">
    <property type="entry name" value="RNA_helicase_ATP-dep_RhlB"/>
</dbReference>
<dbReference type="AlphaFoldDB" id="A0A953SIH3"/>
<keyword evidence="4 9" id="KW-0347">Helicase</keyword>
<dbReference type="GO" id="GO:0005524">
    <property type="term" value="F:ATP binding"/>
    <property type="evidence" value="ECO:0007669"/>
    <property type="project" value="UniProtKB-KW"/>
</dbReference>
<feature type="region of interest" description="Disordered" evidence="10">
    <location>
        <begin position="388"/>
        <end position="486"/>
    </location>
</feature>
<dbReference type="PROSITE" id="PS51195">
    <property type="entry name" value="Q_MOTIF"/>
    <property type="match status" value="1"/>
</dbReference>
<evidence type="ECO:0000259" key="13">
    <source>
        <dbReference type="PROSITE" id="PS51195"/>
    </source>
</evidence>
<evidence type="ECO:0000256" key="6">
    <source>
        <dbReference type="ARBA" id="ARBA00022884"/>
    </source>
</evidence>
<gene>
    <name evidence="14" type="ORF">K8I29_19855</name>
</gene>
<evidence type="ECO:0000313" key="15">
    <source>
        <dbReference type="Proteomes" id="UP000705867"/>
    </source>
</evidence>
<evidence type="ECO:0000256" key="5">
    <source>
        <dbReference type="ARBA" id="ARBA00022840"/>
    </source>
</evidence>
<organism evidence="14 15">
    <name type="scientific">Candidatus Nitrobium versatile</name>
    <dbReference type="NCBI Taxonomy" id="2884831"/>
    <lineage>
        <taxon>Bacteria</taxon>
        <taxon>Pseudomonadati</taxon>
        <taxon>Nitrospirota</taxon>
        <taxon>Nitrospiria</taxon>
        <taxon>Nitrospirales</taxon>
        <taxon>Nitrospiraceae</taxon>
        <taxon>Candidatus Nitrobium</taxon>
    </lineage>
</organism>
<dbReference type="CDD" id="cd00268">
    <property type="entry name" value="DEADc"/>
    <property type="match status" value="1"/>
</dbReference>